<accession>A0ACB8GDJ5</accession>
<dbReference type="EMBL" id="CM037614">
    <property type="protein sequence ID" value="KAH8017734.1"/>
    <property type="molecule type" value="Genomic_DNA"/>
</dbReference>
<keyword evidence="2" id="KW-1185">Reference proteome</keyword>
<reference evidence="1" key="1">
    <citation type="submission" date="2021-08" db="EMBL/GenBank/DDBJ databases">
        <title>The first chromosome-level gecko genome reveals the dynamic sex chromosomes of Neotropical dwarf geckos (Sphaerodactylidae: Sphaerodactylus).</title>
        <authorList>
            <person name="Pinto B.J."/>
            <person name="Keating S.E."/>
            <person name="Gamble T."/>
        </authorList>
    </citation>
    <scope>NUCLEOTIDE SEQUENCE</scope>
    <source>
        <strain evidence="1">TG3544</strain>
    </source>
</reference>
<evidence type="ECO:0000313" key="1">
    <source>
        <dbReference type="EMBL" id="KAH8017734.1"/>
    </source>
</evidence>
<evidence type="ECO:0000313" key="2">
    <source>
        <dbReference type="Proteomes" id="UP000827872"/>
    </source>
</evidence>
<sequence length="371" mass="43380">MVTSWPVYEDVHKKVKSLATYLELPRFPDITEDSFFHPNILSMKYLMEANLPDDMHKWTSTVVKEAGIGEADFLTLQPGKKSVWKVKYDVLAVAVVIVVLKILFLLNDEYEWQLSDYAEKRNKKKPEGRPIFDIRKWYMVVKKAMDVEQKKLDEERVRFLWKSEQPLFYQPTRKSIVLKNKRMAKALQKQFRTLSCTEEHTEKKKPSSFQFHWTEGNSERPCFHGHSLEGILQQEGRVLITQDPQYWLGTAKLCKEKECGHLAHYEASDFSHTYQFVLSLFSFILRVQPSLIHEQVCVVEHTLFHSEIRKKRRNIQDKEAERLENLDPEQQREDLHAASDTAHAVDSAPPENPTESRGLEIDILSANSMCE</sequence>
<name>A0ACB8GDJ5_9SAUR</name>
<gene>
    <name evidence="1" type="ORF">K3G42_032261</name>
</gene>
<protein>
    <submittedName>
        <fullName evidence="1">Uncharacterized protein</fullName>
    </submittedName>
</protein>
<comment type="caution">
    <text evidence="1">The sequence shown here is derived from an EMBL/GenBank/DDBJ whole genome shotgun (WGS) entry which is preliminary data.</text>
</comment>
<proteinExistence type="predicted"/>
<dbReference type="Proteomes" id="UP000827872">
    <property type="component" value="Linkage Group LG01"/>
</dbReference>
<organism evidence="1 2">
    <name type="scientific">Sphaerodactylus townsendi</name>
    <dbReference type="NCBI Taxonomy" id="933632"/>
    <lineage>
        <taxon>Eukaryota</taxon>
        <taxon>Metazoa</taxon>
        <taxon>Chordata</taxon>
        <taxon>Craniata</taxon>
        <taxon>Vertebrata</taxon>
        <taxon>Euteleostomi</taxon>
        <taxon>Lepidosauria</taxon>
        <taxon>Squamata</taxon>
        <taxon>Bifurcata</taxon>
        <taxon>Gekkota</taxon>
        <taxon>Sphaerodactylidae</taxon>
        <taxon>Sphaerodactylus</taxon>
    </lineage>
</organism>